<gene>
    <name evidence="1" type="ORF">CCHR01_18980</name>
</gene>
<comment type="caution">
    <text evidence="1">The sequence shown here is derived from an EMBL/GenBank/DDBJ whole genome shotgun (WGS) entry which is preliminary data.</text>
</comment>
<accession>A0AAD9E5J3</accession>
<dbReference type="AlphaFoldDB" id="A0AAD9E5J3"/>
<organism evidence="1 2">
    <name type="scientific">Colletotrichum chrysophilum</name>
    <dbReference type="NCBI Taxonomy" id="1836956"/>
    <lineage>
        <taxon>Eukaryota</taxon>
        <taxon>Fungi</taxon>
        <taxon>Dikarya</taxon>
        <taxon>Ascomycota</taxon>
        <taxon>Pezizomycotina</taxon>
        <taxon>Sordariomycetes</taxon>
        <taxon>Hypocreomycetidae</taxon>
        <taxon>Glomerellales</taxon>
        <taxon>Glomerellaceae</taxon>
        <taxon>Colletotrichum</taxon>
        <taxon>Colletotrichum gloeosporioides species complex</taxon>
    </lineage>
</organism>
<evidence type="ECO:0000313" key="2">
    <source>
        <dbReference type="Proteomes" id="UP001243330"/>
    </source>
</evidence>
<keyword evidence="2" id="KW-1185">Reference proteome</keyword>
<dbReference type="Proteomes" id="UP001243330">
    <property type="component" value="Unassembled WGS sequence"/>
</dbReference>
<protein>
    <submittedName>
        <fullName evidence="1">Uncharacterized protein</fullName>
    </submittedName>
</protein>
<dbReference type="EMBL" id="JAQOWY010000838">
    <property type="protein sequence ID" value="KAK1838394.1"/>
    <property type="molecule type" value="Genomic_DNA"/>
</dbReference>
<evidence type="ECO:0000313" key="1">
    <source>
        <dbReference type="EMBL" id="KAK1838394.1"/>
    </source>
</evidence>
<proteinExistence type="predicted"/>
<sequence>MRYDPESYALHRFNPDQRRSHPFNSTCRPTISGTEPDKSLLPAPAGVLPACVVLQDTGGLQHCHPPIRLAATIQQRRDGPLAPCAASGFAVRLALFGERNSGDGRLLRCNTKSSIPAIAHNWLVIDHRRHSPAYLSLAWAAW</sequence>
<name>A0AAD9E5J3_9PEZI</name>
<reference evidence="1" key="1">
    <citation type="submission" date="2023-01" db="EMBL/GenBank/DDBJ databases">
        <title>Colletotrichum chrysophilum M932 genome sequence.</title>
        <authorList>
            <person name="Baroncelli R."/>
        </authorList>
    </citation>
    <scope>NUCLEOTIDE SEQUENCE</scope>
    <source>
        <strain evidence="1">M932</strain>
    </source>
</reference>